<comment type="subcellular location">
    <subcellularLocation>
        <location evidence="6">Cytoplasm</location>
    </subcellularLocation>
</comment>
<dbReference type="PRINTS" id="PR00149">
    <property type="entry name" value="FUMRATELYASE"/>
</dbReference>
<dbReference type="InterPro" id="IPR020557">
    <property type="entry name" value="Fumarate_lyase_CS"/>
</dbReference>
<name>A0A7Z7VXU3_STASC</name>
<dbReference type="NCBIfam" id="TIGR00838">
    <property type="entry name" value="argH"/>
    <property type="match status" value="1"/>
</dbReference>
<dbReference type="GO" id="GO:0005829">
    <property type="term" value="C:cytosol"/>
    <property type="evidence" value="ECO:0007669"/>
    <property type="project" value="TreeGrafter"/>
</dbReference>
<accession>A0A7Z7VXU3</accession>
<dbReference type="InterPro" id="IPR029419">
    <property type="entry name" value="Arg_succ_lyase_C"/>
</dbReference>
<reference evidence="11" key="2">
    <citation type="submission" date="2018-06" db="EMBL/GenBank/DDBJ databases">
        <authorList>
            <consortium name="Pathogen Informatics"/>
            <person name="Doyle S."/>
        </authorList>
    </citation>
    <scope>NUCLEOTIDE SEQUENCE [LARGE SCALE GENOMIC DNA]</scope>
    <source>
        <strain evidence="11">NCTC12218</strain>
    </source>
</reference>
<feature type="domain" description="Fumarate lyase N-terminal" evidence="7">
    <location>
        <begin position="8"/>
        <end position="302"/>
    </location>
</feature>
<evidence type="ECO:0000256" key="6">
    <source>
        <dbReference type="HAMAP-Rule" id="MF_00006"/>
    </source>
</evidence>
<feature type="domain" description="Argininosuccinate lyase C-terminal" evidence="8">
    <location>
        <begin position="365"/>
        <end position="433"/>
    </location>
</feature>
<keyword evidence="5 6" id="KW-0456">Lyase</keyword>
<dbReference type="Gene3D" id="1.10.275.10">
    <property type="entry name" value="Fumarase/aspartase (N-terminal domain)"/>
    <property type="match status" value="1"/>
</dbReference>
<evidence type="ECO:0000313" key="10">
    <source>
        <dbReference type="EMBL" id="NHA32969.1"/>
    </source>
</evidence>
<dbReference type="InterPro" id="IPR024083">
    <property type="entry name" value="Fumarase/histidase_N"/>
</dbReference>
<dbReference type="Gene3D" id="1.20.200.10">
    <property type="entry name" value="Fumarase/aspartase (Central domain)"/>
    <property type="match status" value="1"/>
</dbReference>
<evidence type="ECO:0000313" key="12">
    <source>
        <dbReference type="Proteomes" id="UP000264146"/>
    </source>
</evidence>
<dbReference type="GO" id="GO:0004056">
    <property type="term" value="F:argininosuccinate lyase activity"/>
    <property type="evidence" value="ECO:0007669"/>
    <property type="project" value="UniProtKB-UniRule"/>
</dbReference>
<keyword evidence="4 6" id="KW-0028">Amino-acid biosynthesis</keyword>
<dbReference type="InterPro" id="IPR022761">
    <property type="entry name" value="Fumarate_lyase_N"/>
</dbReference>
<organism evidence="11">
    <name type="scientific">Staphylococcus schleiferi</name>
    <dbReference type="NCBI Taxonomy" id="1295"/>
    <lineage>
        <taxon>Bacteria</taxon>
        <taxon>Bacillati</taxon>
        <taxon>Bacillota</taxon>
        <taxon>Bacilli</taxon>
        <taxon>Bacillales</taxon>
        <taxon>Staphylococcaceae</taxon>
        <taxon>Staphylococcus</taxon>
    </lineage>
</organism>
<keyword evidence="6" id="KW-0963">Cytoplasm</keyword>
<comment type="catalytic activity">
    <reaction evidence="6">
        <text>2-(N(omega)-L-arginino)succinate = fumarate + L-arginine</text>
        <dbReference type="Rhea" id="RHEA:24020"/>
        <dbReference type="ChEBI" id="CHEBI:29806"/>
        <dbReference type="ChEBI" id="CHEBI:32682"/>
        <dbReference type="ChEBI" id="CHEBI:57472"/>
        <dbReference type="EC" id="4.3.2.1"/>
    </reaction>
</comment>
<dbReference type="Pfam" id="PF00206">
    <property type="entry name" value="Lyase_1"/>
    <property type="match status" value="1"/>
</dbReference>
<reference evidence="10 13" key="1">
    <citation type="submission" date="2018-01" db="EMBL/GenBank/DDBJ databases">
        <title>Complete genome sequence of Staphylococcus Scheliferi isolated from human.</title>
        <authorList>
            <person name="Abouelkhair M.A."/>
            <person name="Bemis D.A."/>
            <person name="Kania S.A."/>
        </authorList>
    </citation>
    <scope>NUCLEOTIDE SEQUENCE [LARGE SCALE GENOMIC DNA]</scope>
    <source>
        <strain evidence="10 13">ATCC 43808</strain>
    </source>
</reference>
<dbReference type="InterPro" id="IPR000362">
    <property type="entry name" value="Fumarate_lyase_fam"/>
</dbReference>
<evidence type="ECO:0000256" key="4">
    <source>
        <dbReference type="ARBA" id="ARBA00022605"/>
    </source>
</evidence>
<dbReference type="FunFam" id="1.10.275.10:FF:000002">
    <property type="entry name" value="Argininosuccinate lyase"/>
    <property type="match status" value="1"/>
</dbReference>
<proteinExistence type="inferred from homology"/>
<keyword evidence="13" id="KW-1185">Reference proteome</keyword>
<dbReference type="GeneID" id="93790577"/>
<dbReference type="CDD" id="cd01359">
    <property type="entry name" value="Argininosuccinate_lyase"/>
    <property type="match status" value="1"/>
</dbReference>
<dbReference type="PROSITE" id="PS00163">
    <property type="entry name" value="FUMARATE_LYASES"/>
    <property type="match status" value="1"/>
</dbReference>
<dbReference type="Gene3D" id="1.10.40.30">
    <property type="entry name" value="Fumarase/aspartase (C-terminal domain)"/>
    <property type="match status" value="1"/>
</dbReference>
<evidence type="ECO:0000256" key="2">
    <source>
        <dbReference type="ARBA" id="ARBA00012338"/>
    </source>
</evidence>
<evidence type="ECO:0000259" key="8">
    <source>
        <dbReference type="Pfam" id="PF14698"/>
    </source>
</evidence>
<evidence type="ECO:0000313" key="9">
    <source>
        <dbReference type="EMBL" id="CAD7360311.1"/>
    </source>
</evidence>
<dbReference type="EMBL" id="LR962863">
    <property type="protein sequence ID" value="CAD7360311.1"/>
    <property type="molecule type" value="Genomic_DNA"/>
</dbReference>
<evidence type="ECO:0000256" key="1">
    <source>
        <dbReference type="ARBA" id="ARBA00004941"/>
    </source>
</evidence>
<evidence type="ECO:0000313" key="11">
    <source>
        <dbReference type="EMBL" id="SUM89779.1"/>
    </source>
</evidence>
<dbReference type="PANTHER" id="PTHR43814">
    <property type="entry name" value="ARGININOSUCCINATE LYASE"/>
    <property type="match status" value="1"/>
</dbReference>
<comment type="similarity">
    <text evidence="6">Belongs to the lyase 1 family. Argininosuccinate lyase subfamily.</text>
</comment>
<sequence length="461" mass="52620">MSEKAWGGRFEEKPEAWVDAFNASIHFDQTLIDEDIQGSIAHATMLAHQKIITTEESQEIVRALKSIQQDFHNGKIEFQESLEDIHLNIEHELIQRIGSTGGKLHTGRSRNDQVATDMHLYTKKEVQIIIDMIHSFQQTILDLAEKHVDTIMPGYTHLQRAQPISFAHHIMTYFWMLERDQSRFQDALKRIDISPLGAAALSGTTYPIDRHETQELLNFKSLYENSIDAVSDRDYIVETLHHINLTMVHLSRLAEEIIFWSSEEAQFITLSDAFSTGSSIMPQKKNPDMAELIRGKVGRTTGHLVSMLVTLKGLPLAYNKDMQEDKEGLFDAILTLKGSLRIFEGMLSTMTVNEERLNTTVKQDFSNATELADYLVVKGVPFRDAHAIVGKIVLWCIQNKMYLLDVPLDIYQSHHESIESDIYQYLQPDEAVKRRTSYGSTGQEAVKHQLKVAHQCLTQKQ</sequence>
<dbReference type="RefSeq" id="WP_016424624.1">
    <property type="nucleotide sequence ID" value="NZ_CABKRV010000001.1"/>
</dbReference>
<dbReference type="EMBL" id="POVK01000001">
    <property type="protein sequence ID" value="NHA32969.1"/>
    <property type="molecule type" value="Genomic_DNA"/>
</dbReference>
<dbReference type="Pfam" id="PF14698">
    <property type="entry name" value="ASL_C2"/>
    <property type="match status" value="1"/>
</dbReference>
<dbReference type="EC" id="4.3.2.1" evidence="2 6"/>
<dbReference type="AlphaFoldDB" id="A0A7Z7VXU3"/>
<dbReference type="FunFam" id="1.20.200.10:FF:000015">
    <property type="entry name" value="argininosuccinate lyase isoform X2"/>
    <property type="match status" value="1"/>
</dbReference>
<dbReference type="UniPathway" id="UPA00068">
    <property type="reaction ID" value="UER00114"/>
</dbReference>
<evidence type="ECO:0000256" key="5">
    <source>
        <dbReference type="ARBA" id="ARBA00023239"/>
    </source>
</evidence>
<dbReference type="HAMAP" id="MF_00006">
    <property type="entry name" value="Arg_succ_lyase"/>
    <property type="match status" value="1"/>
</dbReference>
<dbReference type="Proteomes" id="UP000572988">
    <property type="component" value="Unassembled WGS sequence"/>
</dbReference>
<dbReference type="InterPro" id="IPR008948">
    <property type="entry name" value="L-Aspartase-like"/>
</dbReference>
<dbReference type="InterPro" id="IPR009049">
    <property type="entry name" value="Argininosuccinate_lyase"/>
</dbReference>
<evidence type="ECO:0000313" key="13">
    <source>
        <dbReference type="Proteomes" id="UP000572988"/>
    </source>
</evidence>
<gene>
    <name evidence="11" type="primary">argH_1</name>
    <name evidence="6 10" type="synonym">argH</name>
    <name evidence="10" type="ORF">C1O36_00225</name>
    <name evidence="11" type="ORF">NCTC12218_01982</name>
</gene>
<dbReference type="FunFam" id="1.10.40.30:FF:000001">
    <property type="entry name" value="Argininosuccinate lyase"/>
    <property type="match status" value="1"/>
</dbReference>
<evidence type="ECO:0000259" key="7">
    <source>
        <dbReference type="Pfam" id="PF00206"/>
    </source>
</evidence>
<comment type="pathway">
    <text evidence="1 6">Amino-acid biosynthesis; L-arginine biosynthesis; L-arginine from L-ornithine and carbamoyl phosphate: step 3/3.</text>
</comment>
<dbReference type="PANTHER" id="PTHR43814:SF1">
    <property type="entry name" value="ARGININOSUCCINATE LYASE"/>
    <property type="match status" value="1"/>
</dbReference>
<dbReference type="EMBL" id="UHEF01000001">
    <property type="protein sequence ID" value="SUM89779.1"/>
    <property type="molecule type" value="Genomic_DNA"/>
</dbReference>
<dbReference type="Proteomes" id="UP000264146">
    <property type="component" value="Chromosome"/>
</dbReference>
<reference evidence="9 12" key="3">
    <citation type="submission" date="2020-11" db="EMBL/GenBank/DDBJ databases">
        <authorList>
            <consortium name="Pathogen Informatics"/>
        </authorList>
    </citation>
    <scope>NUCLEOTIDE SEQUENCE [LARGE SCALE GENOMIC DNA]</scope>
    <source>
        <strain evidence="9 12">NCTC12218</strain>
    </source>
</reference>
<protein>
    <recommendedName>
        <fullName evidence="2 6">Argininosuccinate lyase</fullName>
        <shortName evidence="6">ASAL</shortName>
        <ecNumber evidence="2 6">4.3.2.1</ecNumber>
    </recommendedName>
    <alternativeName>
        <fullName evidence="6">Arginosuccinase</fullName>
    </alternativeName>
</protein>
<dbReference type="PRINTS" id="PR00145">
    <property type="entry name" value="ARGSUCLYASE"/>
</dbReference>
<dbReference type="SUPFAM" id="SSF48557">
    <property type="entry name" value="L-aspartase-like"/>
    <property type="match status" value="1"/>
</dbReference>
<keyword evidence="3 6" id="KW-0055">Arginine biosynthesis</keyword>
<evidence type="ECO:0000256" key="3">
    <source>
        <dbReference type="ARBA" id="ARBA00022571"/>
    </source>
</evidence>
<dbReference type="GO" id="GO:0042450">
    <property type="term" value="P:L-arginine biosynthetic process via ornithine"/>
    <property type="evidence" value="ECO:0007669"/>
    <property type="project" value="UniProtKB-UniRule"/>
</dbReference>